<keyword evidence="2" id="KW-1185">Reference proteome</keyword>
<sequence>MQRSLRAEIEFKPLDRRSWRICDRRAGSGDAAGLIGYVERVREGYDVVWMLGPRTPSRFESLEAILDAAVIRLGTRAPAALASRALAARAGRADRVL</sequence>
<dbReference type="RefSeq" id="WP_320942112.1">
    <property type="nucleotide sequence ID" value="NZ_BAABEU010000001.1"/>
</dbReference>
<evidence type="ECO:0000313" key="2">
    <source>
        <dbReference type="Proteomes" id="UP001323798"/>
    </source>
</evidence>
<reference evidence="1 2" key="1">
    <citation type="submission" date="2023-11" db="EMBL/GenBank/DDBJ databases">
        <title>Genome sequence of Microbacterium rhizosphaerae KACC 19337.</title>
        <authorList>
            <person name="Choi H."/>
            <person name="Kim S."/>
            <person name="Kim Y."/>
            <person name="Kwon S.-W."/>
            <person name="Heo J."/>
        </authorList>
    </citation>
    <scope>NUCLEOTIDE SEQUENCE [LARGE SCALE GENOMIC DNA]</scope>
    <source>
        <strain evidence="1 2">KACC 19337</strain>
    </source>
</reference>
<accession>A0ABZ0SJ35</accession>
<protein>
    <submittedName>
        <fullName evidence="1">Uncharacterized protein</fullName>
    </submittedName>
</protein>
<evidence type="ECO:0000313" key="1">
    <source>
        <dbReference type="EMBL" id="WPR89396.1"/>
    </source>
</evidence>
<gene>
    <name evidence="1" type="ORF">SM116_16800</name>
</gene>
<dbReference type="Proteomes" id="UP001323798">
    <property type="component" value="Chromosome"/>
</dbReference>
<name>A0ABZ0SJ35_9MICO</name>
<proteinExistence type="predicted"/>
<organism evidence="1 2">
    <name type="scientific">Microbacterium rhizosphaerae</name>
    <dbReference type="NCBI Taxonomy" id="1678237"/>
    <lineage>
        <taxon>Bacteria</taxon>
        <taxon>Bacillati</taxon>
        <taxon>Actinomycetota</taxon>
        <taxon>Actinomycetes</taxon>
        <taxon>Micrococcales</taxon>
        <taxon>Microbacteriaceae</taxon>
        <taxon>Microbacterium</taxon>
    </lineage>
</organism>
<dbReference type="EMBL" id="CP139368">
    <property type="protein sequence ID" value="WPR89396.1"/>
    <property type="molecule type" value="Genomic_DNA"/>
</dbReference>